<organism evidence="1 2">
    <name type="scientific">Eptatretus burgeri</name>
    <name type="common">Inshore hagfish</name>
    <dbReference type="NCBI Taxonomy" id="7764"/>
    <lineage>
        <taxon>Eukaryota</taxon>
        <taxon>Metazoa</taxon>
        <taxon>Chordata</taxon>
        <taxon>Craniata</taxon>
        <taxon>Vertebrata</taxon>
        <taxon>Cyclostomata</taxon>
        <taxon>Myxini</taxon>
        <taxon>Myxiniformes</taxon>
        <taxon>Myxinidae</taxon>
        <taxon>Eptatretinae</taxon>
        <taxon>Eptatretus</taxon>
    </lineage>
</organism>
<dbReference type="PANTHER" id="PTHR47027:SF28">
    <property type="entry name" value="ENDONUCLEASE-REVERSE TRANSCRIPTASE"/>
    <property type="match status" value="1"/>
</dbReference>
<reference evidence="1" key="2">
    <citation type="submission" date="2025-09" db="UniProtKB">
        <authorList>
            <consortium name="Ensembl"/>
        </authorList>
    </citation>
    <scope>IDENTIFICATION</scope>
</reference>
<protein>
    <recommendedName>
        <fullName evidence="3">Reverse transcriptase domain-containing protein</fullName>
    </recommendedName>
</protein>
<dbReference type="OMA" id="VEMVICK"/>
<dbReference type="Ensembl" id="ENSEBUT00000017217.1">
    <property type="protein sequence ID" value="ENSEBUP00000016641.1"/>
    <property type="gene ID" value="ENSEBUG00000010443.1"/>
</dbReference>
<name>A0A8C4QM41_EPTBU</name>
<accession>A0A8C4QM41</accession>
<reference evidence="1" key="1">
    <citation type="submission" date="2025-08" db="UniProtKB">
        <authorList>
            <consortium name="Ensembl"/>
        </authorList>
    </citation>
    <scope>IDENTIFICATION</scope>
</reference>
<dbReference type="AlphaFoldDB" id="A0A8C4QM41"/>
<evidence type="ECO:0000313" key="2">
    <source>
        <dbReference type="Proteomes" id="UP000694388"/>
    </source>
</evidence>
<dbReference type="PANTHER" id="PTHR47027">
    <property type="entry name" value="REVERSE TRANSCRIPTASE DOMAIN-CONTAINING PROTEIN"/>
    <property type="match status" value="1"/>
</dbReference>
<dbReference type="Proteomes" id="UP000694388">
    <property type="component" value="Unplaced"/>
</dbReference>
<proteinExistence type="predicted"/>
<evidence type="ECO:0000313" key="1">
    <source>
        <dbReference type="Ensembl" id="ENSEBUP00000016641.1"/>
    </source>
</evidence>
<keyword evidence="2" id="KW-1185">Reference proteome</keyword>
<sequence>MKVLERILFRRIRKSVEMVICKEKNIFHQGKGMTDGMFTLRQLVEKMLEVQLEMTVPIEIVMVTLRWMGVPEAEVRLVEGIYKETKGIVLVGLRMSGEFSVNIGLKQGSSLSPLMFVMVMELVSRKVKMKGILAGCCMEIIHLAVVAESEWEMQEVWEGGIWEALTKDEFGED</sequence>
<evidence type="ECO:0008006" key="3">
    <source>
        <dbReference type="Google" id="ProtNLM"/>
    </source>
</evidence>